<evidence type="ECO:0000313" key="2">
    <source>
        <dbReference type="Proteomes" id="UP000654075"/>
    </source>
</evidence>
<dbReference type="Proteomes" id="UP000654075">
    <property type="component" value="Unassembled WGS sequence"/>
</dbReference>
<name>A0A813GA53_POLGL</name>
<feature type="non-terminal residue" evidence="1">
    <location>
        <position position="1"/>
    </location>
</feature>
<comment type="caution">
    <text evidence="1">The sequence shown here is derived from an EMBL/GenBank/DDBJ whole genome shotgun (WGS) entry which is preliminary data.</text>
</comment>
<sequence length="237" mass="24279">PAAFSCISASSWDQTAERGDVLSESLGLAWHTAVARLDSSKALACHQDASGSLRARCAVVVASATTLRQGALADVTAGEVQAIVLEQISTDMVFACFRHAGAGASCRVIQVMGLDLVQGISVTVSADLTYHLSLAYLSDNRSVLCYQSNIVACKCRVIHAAGIVISLGTELTLPGTAAALVVAPLTADQAVACISDSAKMRYATCYVLEASGLTGLARVGSTGLKVGLGEVAYLAAA</sequence>
<protein>
    <submittedName>
        <fullName evidence="1">Uncharacterized protein</fullName>
    </submittedName>
</protein>
<accession>A0A813GA53</accession>
<reference evidence="1" key="1">
    <citation type="submission" date="2021-02" db="EMBL/GenBank/DDBJ databases">
        <authorList>
            <person name="Dougan E. K."/>
            <person name="Rhodes N."/>
            <person name="Thang M."/>
            <person name="Chan C."/>
        </authorList>
    </citation>
    <scope>NUCLEOTIDE SEQUENCE</scope>
</reference>
<organism evidence="1 2">
    <name type="scientific">Polarella glacialis</name>
    <name type="common">Dinoflagellate</name>
    <dbReference type="NCBI Taxonomy" id="89957"/>
    <lineage>
        <taxon>Eukaryota</taxon>
        <taxon>Sar</taxon>
        <taxon>Alveolata</taxon>
        <taxon>Dinophyceae</taxon>
        <taxon>Suessiales</taxon>
        <taxon>Suessiaceae</taxon>
        <taxon>Polarella</taxon>
    </lineage>
</organism>
<keyword evidence="2" id="KW-1185">Reference proteome</keyword>
<evidence type="ECO:0000313" key="1">
    <source>
        <dbReference type="EMBL" id="CAE8621973.1"/>
    </source>
</evidence>
<feature type="non-terminal residue" evidence="1">
    <location>
        <position position="237"/>
    </location>
</feature>
<gene>
    <name evidence="1" type="ORF">PGLA1383_LOCUS39493</name>
</gene>
<dbReference type="AlphaFoldDB" id="A0A813GA53"/>
<proteinExistence type="predicted"/>
<dbReference type="EMBL" id="CAJNNV010027859">
    <property type="protein sequence ID" value="CAE8621973.1"/>
    <property type="molecule type" value="Genomic_DNA"/>
</dbReference>